<dbReference type="OrthoDB" id="8183309at2"/>
<evidence type="ECO:0000313" key="2">
    <source>
        <dbReference type="Proteomes" id="UP000076038"/>
    </source>
</evidence>
<reference evidence="2" key="2">
    <citation type="submission" date="2016-04" db="EMBL/GenBank/DDBJ databases">
        <title>Complete Genome and Plasmid Sequences for Rhodococcus fascians D188 and Draft Sequences for Rhodococcus spp. Isolates PBTS 1 and PBTS 2.</title>
        <authorList>
            <person name="Stamer R."/>
            <person name="Vereecke D."/>
            <person name="Zhang Y."/>
            <person name="Schilkey F."/>
            <person name="Devitt N."/>
            <person name="Randall J."/>
        </authorList>
    </citation>
    <scope>NUCLEOTIDE SEQUENCE [LARGE SCALE GENOMIC DNA]</scope>
    <source>
        <strain evidence="2">PBTS2</strain>
    </source>
</reference>
<gene>
    <name evidence="1" type="ORF">A3Q41_02733</name>
</gene>
<evidence type="ECO:0000313" key="1">
    <source>
        <dbReference type="EMBL" id="AMY24027.1"/>
    </source>
</evidence>
<name>A0A143QNP2_RHOFA</name>
<organism evidence="1 2">
    <name type="scientific">Rhodococcoides fascians</name>
    <name type="common">Rhodococcus fascians</name>
    <dbReference type="NCBI Taxonomy" id="1828"/>
    <lineage>
        <taxon>Bacteria</taxon>
        <taxon>Bacillati</taxon>
        <taxon>Actinomycetota</taxon>
        <taxon>Actinomycetes</taxon>
        <taxon>Mycobacteriales</taxon>
        <taxon>Nocardiaceae</taxon>
        <taxon>Rhodococcoides</taxon>
    </lineage>
</organism>
<accession>A0A143QNP2</accession>
<dbReference type="RefSeq" id="WP_048319415.1">
    <property type="nucleotide sequence ID" value="NZ_CP015220.1"/>
</dbReference>
<dbReference type="AlphaFoldDB" id="A0A143QNP2"/>
<evidence type="ECO:0008006" key="3">
    <source>
        <dbReference type="Google" id="ProtNLM"/>
    </source>
</evidence>
<protein>
    <recommendedName>
        <fullName evidence="3">Diacylglycerol O-acyltransferase</fullName>
    </recommendedName>
</protein>
<dbReference type="Proteomes" id="UP000076038">
    <property type="component" value="Chromosome"/>
</dbReference>
<dbReference type="PATRIC" id="fig|1653479.3.peg.2762"/>
<dbReference type="EMBL" id="CP015220">
    <property type="protein sequence ID" value="AMY24027.1"/>
    <property type="molecule type" value="Genomic_DNA"/>
</dbReference>
<dbReference type="KEGG" id="rhs:A3Q41_02733"/>
<keyword evidence="2" id="KW-1185">Reference proteome</keyword>
<reference evidence="1 2" key="1">
    <citation type="journal article" date="2016" name="Genome Announc.">
        <title>Complete Genome and Plasmid Sequences for Rhodococcus fascians D188 and Draft Sequences for Rhodococcus Isolates PBTS 1 and PBTS 2.</title>
        <authorList>
            <person name="Stamler R.A."/>
            <person name="Vereecke D."/>
            <person name="Zhang Y."/>
            <person name="Schilkey F."/>
            <person name="Devitt N."/>
            <person name="Randall J.J."/>
        </authorList>
    </citation>
    <scope>NUCLEOTIDE SEQUENCE [LARGE SCALE GENOMIC DNA]</scope>
    <source>
        <strain evidence="1 2">PBTS2</strain>
    </source>
</reference>
<proteinExistence type="predicted"/>
<sequence length="418" mass="43686">MTSTRLSVIDEIFLRTHRGYGTPIALQGIWRTAESVTQDELERVHAALARGQLGRQVGVPRIPGARLRWDVCSTSLPLTVASEPVDDAIEWADHQADVQLDPQYGPGWRLTAAPLAGGGTVVSLVCSHALADARGLIDAAAQSFSGSVETEPIASPGSDAADALRMIVTVLVRSIVATARLWVSAKARAELRAFTASDSNRTRPHRVRRASSVVVDVDAAQWDSAAELGGGSPNSLFVCVVAATMAELGSPTVTVDIPFRTGSGDANSIGMATVDVRGDDSPTAVRAACKAAFAAPVGAPAGYPPEVVQLLPHRLAAKLTSTPGRGEVLCSNIGDIPHALTTLGSHRSCGLATRAIHPAPTGPIPLSTIRLSTYLSRMDGRYTLSLVCTDDALVGSAAELTAAVHRALARRNLAGTPW</sequence>